<dbReference type="Pfam" id="PF04340">
    <property type="entry name" value="DUF484"/>
    <property type="match status" value="1"/>
</dbReference>
<evidence type="ECO:0000313" key="5">
    <source>
        <dbReference type="EMBL" id="SEK33177.1"/>
    </source>
</evidence>
<organism evidence="5 6">
    <name type="scientific">Ectothiorhodospira marina</name>
    <dbReference type="NCBI Taxonomy" id="1396821"/>
    <lineage>
        <taxon>Bacteria</taxon>
        <taxon>Pseudomonadati</taxon>
        <taxon>Pseudomonadota</taxon>
        <taxon>Gammaproteobacteria</taxon>
        <taxon>Chromatiales</taxon>
        <taxon>Ectothiorhodospiraceae</taxon>
        <taxon>Ectothiorhodospira</taxon>
    </lineage>
</organism>
<dbReference type="Proteomes" id="UP000199256">
    <property type="component" value="Unassembled WGS sequence"/>
</dbReference>
<evidence type="ECO:0000256" key="1">
    <source>
        <dbReference type="ARBA" id="ARBA00001946"/>
    </source>
</evidence>
<dbReference type="GO" id="GO:1902201">
    <property type="term" value="P:negative regulation of bacterial-type flagellum-dependent cell motility"/>
    <property type="evidence" value="ECO:0007669"/>
    <property type="project" value="TreeGrafter"/>
</dbReference>
<dbReference type="PANTHER" id="PTHR45138">
    <property type="entry name" value="REGULATORY COMPONENTS OF SENSORY TRANSDUCTION SYSTEM"/>
    <property type="match status" value="1"/>
</dbReference>
<sequence length="367" mass="41314">MERQAATEKQWLRTRLEALIDAARETEQKLNRLAALELRLLEAHDFSVVLGILLEDLKTGFDLDQVALVLCDDQNDLQTALESHNLPEHWPLRLIADPAPLRPLREPTLGSPGDDDPDVLDFCGMTQLGSRALLPLRRGTDPIGLLVLGSCRAERYSTDQDTYLLKRLAAVVSVCLENTLSAWRLREIGVTDPLTGMRNRRFFDQRLQDEILRMEREGHALACLFVDIDHFKRVNDDHGHATGDQVITAVAQRLAHHLRRFDLLARYGGEEFVVLLPALEPAEIHTVAERMRHQVEATPVPMDQEGEIHVTVSIGAARLPPRLLKGEPPEQRARALLNAADQALLQAKESGRNRLIISQEFRDARLA</sequence>
<dbReference type="GO" id="GO:0052621">
    <property type="term" value="F:diguanylate cyclase activity"/>
    <property type="evidence" value="ECO:0007669"/>
    <property type="project" value="UniProtKB-EC"/>
</dbReference>
<evidence type="ECO:0000256" key="3">
    <source>
        <dbReference type="ARBA" id="ARBA00034247"/>
    </source>
</evidence>
<dbReference type="SMART" id="SM00267">
    <property type="entry name" value="GGDEF"/>
    <property type="match status" value="1"/>
</dbReference>
<feature type="domain" description="GGDEF" evidence="4">
    <location>
        <begin position="219"/>
        <end position="360"/>
    </location>
</feature>
<dbReference type="SUPFAM" id="SSF55073">
    <property type="entry name" value="Nucleotide cyclase"/>
    <property type="match status" value="1"/>
</dbReference>
<dbReference type="STRING" id="1396821.SAMN05444515_101436"/>
<dbReference type="Pfam" id="PF00990">
    <property type="entry name" value="GGDEF"/>
    <property type="match status" value="1"/>
</dbReference>
<dbReference type="EMBL" id="FOAA01000001">
    <property type="protein sequence ID" value="SEK33177.1"/>
    <property type="molecule type" value="Genomic_DNA"/>
</dbReference>
<dbReference type="GO" id="GO:0043709">
    <property type="term" value="P:cell adhesion involved in single-species biofilm formation"/>
    <property type="evidence" value="ECO:0007669"/>
    <property type="project" value="TreeGrafter"/>
</dbReference>
<proteinExistence type="predicted"/>
<dbReference type="InterPro" id="IPR003018">
    <property type="entry name" value="GAF"/>
</dbReference>
<protein>
    <recommendedName>
        <fullName evidence="2">diguanylate cyclase</fullName>
        <ecNumber evidence="2">2.7.7.65</ecNumber>
    </recommendedName>
</protein>
<dbReference type="EC" id="2.7.7.65" evidence="2"/>
<accession>A0A1H7G6T7</accession>
<dbReference type="InterPro" id="IPR043128">
    <property type="entry name" value="Rev_trsase/Diguanyl_cyclase"/>
</dbReference>
<dbReference type="InterPro" id="IPR050469">
    <property type="entry name" value="Diguanylate_Cyclase"/>
</dbReference>
<comment type="catalytic activity">
    <reaction evidence="3">
        <text>2 GTP = 3',3'-c-di-GMP + 2 diphosphate</text>
        <dbReference type="Rhea" id="RHEA:24898"/>
        <dbReference type="ChEBI" id="CHEBI:33019"/>
        <dbReference type="ChEBI" id="CHEBI:37565"/>
        <dbReference type="ChEBI" id="CHEBI:58805"/>
        <dbReference type="EC" id="2.7.7.65"/>
    </reaction>
</comment>
<dbReference type="AlphaFoldDB" id="A0A1H7G6T7"/>
<evidence type="ECO:0000259" key="4">
    <source>
        <dbReference type="PROSITE" id="PS50887"/>
    </source>
</evidence>
<dbReference type="PANTHER" id="PTHR45138:SF9">
    <property type="entry name" value="DIGUANYLATE CYCLASE DGCM-RELATED"/>
    <property type="match status" value="1"/>
</dbReference>
<name>A0A1H7G6T7_9GAMM</name>
<dbReference type="SUPFAM" id="SSF55781">
    <property type="entry name" value="GAF domain-like"/>
    <property type="match status" value="1"/>
</dbReference>
<dbReference type="FunFam" id="3.30.70.270:FF:000001">
    <property type="entry name" value="Diguanylate cyclase domain protein"/>
    <property type="match status" value="1"/>
</dbReference>
<dbReference type="InterPro" id="IPR029016">
    <property type="entry name" value="GAF-like_dom_sf"/>
</dbReference>
<dbReference type="NCBIfam" id="TIGR00254">
    <property type="entry name" value="GGDEF"/>
    <property type="match status" value="1"/>
</dbReference>
<dbReference type="InterPro" id="IPR000160">
    <property type="entry name" value="GGDEF_dom"/>
</dbReference>
<keyword evidence="6" id="KW-1185">Reference proteome</keyword>
<dbReference type="InterPro" id="IPR029787">
    <property type="entry name" value="Nucleotide_cyclase"/>
</dbReference>
<dbReference type="SMART" id="SM00065">
    <property type="entry name" value="GAF"/>
    <property type="match status" value="1"/>
</dbReference>
<dbReference type="InterPro" id="IPR007435">
    <property type="entry name" value="DUF484"/>
</dbReference>
<evidence type="ECO:0000256" key="2">
    <source>
        <dbReference type="ARBA" id="ARBA00012528"/>
    </source>
</evidence>
<dbReference type="RefSeq" id="WP_090250222.1">
    <property type="nucleotide sequence ID" value="NZ_FOAA01000001.1"/>
</dbReference>
<evidence type="ECO:0000313" key="6">
    <source>
        <dbReference type="Proteomes" id="UP000199256"/>
    </source>
</evidence>
<dbReference type="CDD" id="cd01949">
    <property type="entry name" value="GGDEF"/>
    <property type="match status" value="1"/>
</dbReference>
<gene>
    <name evidence="5" type="ORF">SAMN05444515_101436</name>
</gene>
<dbReference type="Gene3D" id="3.30.70.270">
    <property type="match status" value="1"/>
</dbReference>
<dbReference type="PROSITE" id="PS50887">
    <property type="entry name" value="GGDEF"/>
    <property type="match status" value="1"/>
</dbReference>
<dbReference type="GO" id="GO:0005886">
    <property type="term" value="C:plasma membrane"/>
    <property type="evidence" value="ECO:0007669"/>
    <property type="project" value="TreeGrafter"/>
</dbReference>
<comment type="cofactor">
    <cofactor evidence="1">
        <name>Mg(2+)</name>
        <dbReference type="ChEBI" id="CHEBI:18420"/>
    </cofactor>
</comment>
<dbReference type="Gene3D" id="3.30.450.40">
    <property type="match status" value="1"/>
</dbReference>
<reference evidence="6" key="1">
    <citation type="submission" date="2016-10" db="EMBL/GenBank/DDBJ databases">
        <authorList>
            <person name="Varghese N."/>
            <person name="Submissions S."/>
        </authorList>
    </citation>
    <scope>NUCLEOTIDE SEQUENCE [LARGE SCALE GENOMIC DNA]</scope>
    <source>
        <strain evidence="6">DSM 241</strain>
    </source>
</reference>